<proteinExistence type="predicted"/>
<dbReference type="Pfam" id="PF06224">
    <property type="entry name" value="AlkZ-like"/>
    <property type="match status" value="1"/>
</dbReference>
<dbReference type="EMBL" id="JBHUMX010000040">
    <property type="protein sequence ID" value="MFD2629781.1"/>
    <property type="molecule type" value="Genomic_DNA"/>
</dbReference>
<reference evidence="2" key="1">
    <citation type="journal article" date="2019" name="Int. J. Syst. Evol. Microbiol.">
        <title>The Global Catalogue of Microorganisms (GCM) 10K type strain sequencing project: providing services to taxonomists for standard genome sequencing and annotation.</title>
        <authorList>
            <consortium name="The Broad Institute Genomics Platform"/>
            <consortium name="The Broad Institute Genome Sequencing Center for Infectious Disease"/>
            <person name="Wu L."/>
            <person name="Ma J."/>
        </authorList>
    </citation>
    <scope>NUCLEOTIDE SEQUENCE [LARGE SCALE GENOMIC DNA]</scope>
    <source>
        <strain evidence="2">TISTR 1858</strain>
    </source>
</reference>
<dbReference type="Proteomes" id="UP001597451">
    <property type="component" value="Unassembled WGS sequence"/>
</dbReference>
<dbReference type="RefSeq" id="WP_379562570.1">
    <property type="nucleotide sequence ID" value="NZ_JBHUMX010000040.1"/>
</dbReference>
<sequence>MQASYTTSKEALRRFLLETQHLLPSRNQELSALQMIQNLECVQLDPVASVERNQHLVLMARLPDYRPEMLHELLKEGELFEYWANAACTIPINDYPIFKTIRARMQKLVQPELDKLSPVVEHVVTRFKLEGELPSRAFRSEERVLGAWDTNLPKTKATSRVLNLLLDAGRIRVVKREGSERYFHLAEESLPKTLLDDAERISDEEAKESLLWKYLRAYRVIDSRDPRLGWQKLKAAERKDTMEELVESERAVRIKLEGIKTTYYILAQDLERLKRHESGGERFSIEHNSVHFLPPLDNLLWRRDRLVDLFDFTYRWEIYTPKEKRQYGYYAMPILIGDQLVGRMDPGLDRATNHLYVRHLRLEPTINLTEQLRGNIWQGLERFAAVHGATGITLDKFKCDIY</sequence>
<protein>
    <submittedName>
        <fullName evidence="1">Winged helix-turn-helix domain-containing protein</fullName>
    </submittedName>
</protein>
<keyword evidence="2" id="KW-1185">Reference proteome</keyword>
<dbReference type="PANTHER" id="PTHR30528">
    <property type="entry name" value="CYTOPLASMIC PROTEIN"/>
    <property type="match status" value="1"/>
</dbReference>
<dbReference type="PANTHER" id="PTHR30528:SF0">
    <property type="entry name" value="CYTOPLASMIC PROTEIN"/>
    <property type="match status" value="1"/>
</dbReference>
<name>A0ABW5Q2J2_9BACI</name>
<evidence type="ECO:0000313" key="2">
    <source>
        <dbReference type="Proteomes" id="UP001597451"/>
    </source>
</evidence>
<comment type="caution">
    <text evidence="1">The sequence shown here is derived from an EMBL/GenBank/DDBJ whole genome shotgun (WGS) entry which is preliminary data.</text>
</comment>
<organism evidence="1 2">
    <name type="scientific">Oceanobacillus kapialis</name>
    <dbReference type="NCBI Taxonomy" id="481353"/>
    <lineage>
        <taxon>Bacteria</taxon>
        <taxon>Bacillati</taxon>
        <taxon>Bacillota</taxon>
        <taxon>Bacilli</taxon>
        <taxon>Bacillales</taxon>
        <taxon>Bacillaceae</taxon>
        <taxon>Oceanobacillus</taxon>
    </lineage>
</organism>
<gene>
    <name evidence="1" type="ORF">ACFSUN_13420</name>
</gene>
<dbReference type="InterPro" id="IPR009351">
    <property type="entry name" value="AlkZ-like"/>
</dbReference>
<accession>A0ABW5Q2J2</accession>
<evidence type="ECO:0000313" key="1">
    <source>
        <dbReference type="EMBL" id="MFD2629781.1"/>
    </source>
</evidence>